<sequence length="392" mass="42920">MDFSLWASGFPGLLWEVEHRRSRIRLLNGWMLPALGENTSRLLKDAQFRRRVVMKSDHTLLGEFWEMVTSRQAAMVSFRLNDNPHQAYLLQGWPGPHDPEKYFGLLKESVLPATFVANGTAGTCQLALGQAQYPVLVLSLDQKEIVTCNDAAQGLFEGAARGGGDFMLEDIAPGEMGETLLKSCRHAVEEEIWAGTLMLRSGSGSILGSKVRISPCSTGTDIVRIALLNIPEKPASCSLPSLEPEGTPPSLKAGLERLLSRCPGVDGLMFSDIQSIRGRVEVYGVGRLFSSLSWGASHAYEGTIAQDIERFSLDSLTVEDTLDSIKSIDWAMFIPCGVRSYFAKPFYSAEGLHAVLIFAFAFPTPGGFGEAAFRPLYEPFARLVAHWRASGA</sequence>
<reference evidence="1" key="1">
    <citation type="journal article" date="2021" name="PeerJ">
        <title>Extensive microbial diversity within the chicken gut microbiome revealed by metagenomics and culture.</title>
        <authorList>
            <person name="Gilroy R."/>
            <person name="Ravi A."/>
            <person name="Getino M."/>
            <person name="Pursley I."/>
            <person name="Horton D.L."/>
            <person name="Alikhan N.F."/>
            <person name="Baker D."/>
            <person name="Gharbi K."/>
            <person name="Hall N."/>
            <person name="Watson M."/>
            <person name="Adriaenssens E.M."/>
            <person name="Foster-Nyarko E."/>
            <person name="Jarju S."/>
            <person name="Secka A."/>
            <person name="Antonio M."/>
            <person name="Oren A."/>
            <person name="Chaudhuri R.R."/>
            <person name="La Ragione R."/>
            <person name="Hildebrand F."/>
            <person name="Pallen M.J."/>
        </authorList>
    </citation>
    <scope>NUCLEOTIDE SEQUENCE</scope>
    <source>
        <strain evidence="1">ChiGjej2B2-19336</strain>
    </source>
</reference>
<name>A0A921AWM0_9BACT</name>
<dbReference type="Proteomes" id="UP000698963">
    <property type="component" value="Unassembled WGS sequence"/>
</dbReference>
<comment type="caution">
    <text evidence="1">The sequence shown here is derived from an EMBL/GenBank/DDBJ whole genome shotgun (WGS) entry which is preliminary data.</text>
</comment>
<reference evidence="1" key="2">
    <citation type="submission" date="2021-09" db="EMBL/GenBank/DDBJ databases">
        <authorList>
            <person name="Gilroy R."/>
        </authorList>
    </citation>
    <scope>NUCLEOTIDE SEQUENCE</scope>
    <source>
        <strain evidence="1">ChiGjej2B2-19336</strain>
    </source>
</reference>
<dbReference type="RefSeq" id="WP_304122739.1">
    <property type="nucleotide sequence ID" value="NZ_DYZA01000170.1"/>
</dbReference>
<evidence type="ECO:0008006" key="3">
    <source>
        <dbReference type="Google" id="ProtNLM"/>
    </source>
</evidence>
<accession>A0A921AWM0</accession>
<dbReference type="AlphaFoldDB" id="A0A921AWM0"/>
<protein>
    <recommendedName>
        <fullName evidence="3">PAS domain-containing protein</fullName>
    </recommendedName>
</protein>
<gene>
    <name evidence="1" type="ORF">K8W16_08620</name>
</gene>
<organism evidence="1 2">
    <name type="scientific">Mailhella massiliensis</name>
    <dbReference type="NCBI Taxonomy" id="1903261"/>
    <lineage>
        <taxon>Bacteria</taxon>
        <taxon>Pseudomonadati</taxon>
        <taxon>Thermodesulfobacteriota</taxon>
        <taxon>Desulfovibrionia</taxon>
        <taxon>Desulfovibrionales</taxon>
        <taxon>Desulfovibrionaceae</taxon>
        <taxon>Mailhella</taxon>
    </lineage>
</organism>
<proteinExistence type="predicted"/>
<dbReference type="EMBL" id="DYZA01000170">
    <property type="protein sequence ID" value="HJD97692.1"/>
    <property type="molecule type" value="Genomic_DNA"/>
</dbReference>
<evidence type="ECO:0000313" key="2">
    <source>
        <dbReference type="Proteomes" id="UP000698963"/>
    </source>
</evidence>
<evidence type="ECO:0000313" key="1">
    <source>
        <dbReference type="EMBL" id="HJD97692.1"/>
    </source>
</evidence>